<comment type="subcellular location">
    <subcellularLocation>
        <location evidence="1 6">Cell membrane</location>
        <topology evidence="1 6">Multi-pass membrane protein</topology>
    </subcellularLocation>
</comment>
<name>A0A7L4UQ22_BALHA</name>
<dbReference type="Pfam" id="PF18955">
    <property type="entry name" value="DUF5698"/>
    <property type="match status" value="1"/>
</dbReference>
<protein>
    <recommendedName>
        <fullName evidence="6">UPF0316 protein C7377_0141</fullName>
    </recommendedName>
</protein>
<evidence type="ECO:0000256" key="1">
    <source>
        <dbReference type="ARBA" id="ARBA00004651"/>
    </source>
</evidence>
<sequence>MTAFLIDTDGFFFVYVLIPLLIFLSRIADVTIGTIRIVFVSKGYKFLAPLLGFFEVLIWLIAMSKIFENLDNWVYYVAYSGGFAAGNYVGLLIEERMALGHVGIQIITRLPGQELIDKLTTSGYGVTNVKAKGGKGDVNIIYCIIKRKAIAKVLEIVKEHNPKAFYTIGDIRFANLSYLPTEGVPKKRFGRFRKGK</sequence>
<dbReference type="PANTHER" id="PTHR40060:SF1">
    <property type="entry name" value="UPF0316 PROTEIN YEBE"/>
    <property type="match status" value="1"/>
</dbReference>
<comment type="similarity">
    <text evidence="6">Belongs to the UPF0316 family.</text>
</comment>
<dbReference type="NCBIfam" id="NF003191">
    <property type="entry name" value="PRK04164.1-2"/>
    <property type="match status" value="1"/>
</dbReference>
<evidence type="ECO:0000256" key="5">
    <source>
        <dbReference type="ARBA" id="ARBA00023136"/>
    </source>
</evidence>
<feature type="transmembrane region" description="Helical" evidence="6">
    <location>
        <begin position="46"/>
        <end position="67"/>
    </location>
</feature>
<dbReference type="Pfam" id="PF10035">
    <property type="entry name" value="DUF2179"/>
    <property type="match status" value="1"/>
</dbReference>
<dbReference type="InterPro" id="IPR015867">
    <property type="entry name" value="N-reg_PII/ATP_PRibTrfase_C"/>
</dbReference>
<evidence type="ECO:0000256" key="2">
    <source>
        <dbReference type="ARBA" id="ARBA00022475"/>
    </source>
</evidence>
<dbReference type="HAMAP" id="MF_01515">
    <property type="entry name" value="UPF0316"/>
    <property type="match status" value="1"/>
</dbReference>
<reference evidence="9 10" key="1">
    <citation type="submission" date="2018-05" db="EMBL/GenBank/DDBJ databases">
        <title>Genomic Encyclopedia of Type Strains, Phase IV (KMG-IV): sequencing the most valuable type-strain genomes for metagenomic binning, comparative biology and taxonomic classification.</title>
        <authorList>
            <person name="Goeker M."/>
        </authorList>
    </citation>
    <scope>NUCLEOTIDE SEQUENCE [LARGE SCALE GENOMIC DNA]</scope>
    <source>
        <strain evidence="9 10">DSM 28579</strain>
    </source>
</reference>
<organism evidence="9 10">
    <name type="scientific">Balneicella halophila</name>
    <dbReference type="NCBI Taxonomy" id="1537566"/>
    <lineage>
        <taxon>Bacteria</taxon>
        <taxon>Pseudomonadati</taxon>
        <taxon>Bacteroidota</taxon>
        <taxon>Bacteroidia</taxon>
        <taxon>Bacteroidales</taxon>
        <taxon>Balneicellaceae</taxon>
        <taxon>Balneicella</taxon>
    </lineage>
</organism>
<feature type="domain" description="DUF5698" evidence="8">
    <location>
        <begin position="34"/>
        <end position="90"/>
    </location>
</feature>
<dbReference type="CDD" id="cd16381">
    <property type="entry name" value="YitT_C_like_1"/>
    <property type="match status" value="1"/>
</dbReference>
<evidence type="ECO:0000256" key="6">
    <source>
        <dbReference type="HAMAP-Rule" id="MF_01515"/>
    </source>
</evidence>
<dbReference type="InterPro" id="IPR022930">
    <property type="entry name" value="UPF0316"/>
</dbReference>
<dbReference type="PANTHER" id="PTHR40060">
    <property type="entry name" value="UPF0316 PROTEIN YEBE"/>
    <property type="match status" value="1"/>
</dbReference>
<dbReference type="GO" id="GO:0005886">
    <property type="term" value="C:plasma membrane"/>
    <property type="evidence" value="ECO:0007669"/>
    <property type="project" value="UniProtKB-SubCell"/>
</dbReference>
<evidence type="ECO:0000313" key="10">
    <source>
        <dbReference type="Proteomes" id="UP000251835"/>
    </source>
</evidence>
<keyword evidence="4 6" id="KW-1133">Transmembrane helix</keyword>
<proteinExistence type="inferred from homology"/>
<feature type="transmembrane region" description="Helical" evidence="6">
    <location>
        <begin position="73"/>
        <end position="93"/>
    </location>
</feature>
<dbReference type="InterPro" id="IPR019264">
    <property type="entry name" value="DUF2179"/>
</dbReference>
<keyword evidence="3 6" id="KW-0812">Transmembrane</keyword>
<keyword evidence="5 6" id="KW-0472">Membrane</keyword>
<feature type="transmembrane region" description="Helical" evidence="6">
    <location>
        <begin position="12"/>
        <end position="39"/>
    </location>
</feature>
<keyword evidence="2 6" id="KW-1003">Cell membrane</keyword>
<dbReference type="Proteomes" id="UP000251835">
    <property type="component" value="Unassembled WGS sequence"/>
</dbReference>
<evidence type="ECO:0000259" key="7">
    <source>
        <dbReference type="Pfam" id="PF10035"/>
    </source>
</evidence>
<dbReference type="AlphaFoldDB" id="A0A7L4UQ22"/>
<dbReference type="EMBL" id="QENZ01000003">
    <property type="protein sequence ID" value="PVX51850.1"/>
    <property type="molecule type" value="Genomic_DNA"/>
</dbReference>
<evidence type="ECO:0000256" key="3">
    <source>
        <dbReference type="ARBA" id="ARBA00022692"/>
    </source>
</evidence>
<dbReference type="RefSeq" id="WP_207778376.1">
    <property type="nucleotide sequence ID" value="NZ_QENZ01000003.1"/>
</dbReference>
<accession>A0A7L4UQ22</accession>
<keyword evidence="10" id="KW-1185">Reference proteome</keyword>
<feature type="domain" description="DUF2179" evidence="7">
    <location>
        <begin position="124"/>
        <end position="172"/>
    </location>
</feature>
<dbReference type="Gene3D" id="3.30.70.120">
    <property type="match status" value="1"/>
</dbReference>
<evidence type="ECO:0000256" key="4">
    <source>
        <dbReference type="ARBA" id="ARBA00022989"/>
    </source>
</evidence>
<dbReference type="InterPro" id="IPR044035">
    <property type="entry name" value="DUF5698"/>
</dbReference>
<evidence type="ECO:0000259" key="8">
    <source>
        <dbReference type="Pfam" id="PF18955"/>
    </source>
</evidence>
<evidence type="ECO:0000313" key="9">
    <source>
        <dbReference type="EMBL" id="PVX51850.1"/>
    </source>
</evidence>
<gene>
    <name evidence="9" type="ORF">C7377_0141</name>
</gene>
<comment type="caution">
    <text evidence="9">The sequence shown here is derived from an EMBL/GenBank/DDBJ whole genome shotgun (WGS) entry which is preliminary data.</text>
</comment>